<evidence type="ECO:0000259" key="8">
    <source>
        <dbReference type="SMART" id="SM00644"/>
    </source>
</evidence>
<dbReference type="AlphaFoldDB" id="A0ABD0TRM0"/>
<feature type="domain" description="Peptidoglycan recognition protein family" evidence="9">
    <location>
        <begin position="202"/>
        <end position="345"/>
    </location>
</feature>
<comment type="subunit">
    <text evidence="2">Monomer.</text>
</comment>
<evidence type="ECO:0000256" key="3">
    <source>
        <dbReference type="ARBA" id="ARBA00022588"/>
    </source>
</evidence>
<gene>
    <name evidence="10" type="ORF">ABMA28_000268</name>
</gene>
<protein>
    <recommendedName>
        <fullName evidence="5">Peptidoglycan recognition protein</fullName>
    </recommendedName>
</protein>
<dbReference type="GO" id="GO:0045087">
    <property type="term" value="P:innate immune response"/>
    <property type="evidence" value="ECO:0007669"/>
    <property type="project" value="UniProtKB-KW"/>
</dbReference>
<dbReference type="Pfam" id="PF01510">
    <property type="entry name" value="Amidase_2"/>
    <property type="match status" value="1"/>
</dbReference>
<dbReference type="Proteomes" id="UP001549921">
    <property type="component" value="Unassembled WGS sequence"/>
</dbReference>
<proteinExistence type="inferred from homology"/>
<evidence type="ECO:0000256" key="5">
    <source>
        <dbReference type="ARBA" id="ARBA00069708"/>
    </source>
</evidence>
<dbReference type="PANTHER" id="PTHR11022">
    <property type="entry name" value="PEPTIDOGLYCAN RECOGNITION PROTEIN"/>
    <property type="match status" value="1"/>
</dbReference>
<keyword evidence="4" id="KW-0391">Immunity</keyword>
<evidence type="ECO:0000256" key="1">
    <source>
        <dbReference type="ARBA" id="ARBA00007553"/>
    </source>
</evidence>
<accession>A0ABD0TRM0</accession>
<feature type="domain" description="N-acetylmuramoyl-L-alanine amidase" evidence="8">
    <location>
        <begin position="212"/>
        <end position="351"/>
    </location>
</feature>
<dbReference type="InterPro" id="IPR002502">
    <property type="entry name" value="Amidase_domain"/>
</dbReference>
<dbReference type="Gene3D" id="3.40.80.10">
    <property type="entry name" value="Peptidoglycan recognition protein-like"/>
    <property type="match status" value="1"/>
</dbReference>
<comment type="caution">
    <text evidence="10">The sequence shown here is derived from an EMBL/GenBank/DDBJ whole genome shotgun (WGS) entry which is preliminary data.</text>
</comment>
<comment type="similarity">
    <text evidence="1">Belongs to the N-acetylmuramoyl-L-alanine amidase 2 family.</text>
</comment>
<dbReference type="SMART" id="SM00644">
    <property type="entry name" value="Ami_2"/>
    <property type="match status" value="1"/>
</dbReference>
<dbReference type="EMBL" id="JBEDNZ010000001">
    <property type="protein sequence ID" value="KAL0851998.1"/>
    <property type="molecule type" value="Genomic_DNA"/>
</dbReference>
<evidence type="ECO:0000259" key="9">
    <source>
        <dbReference type="SMART" id="SM00701"/>
    </source>
</evidence>
<dbReference type="SUPFAM" id="SSF55846">
    <property type="entry name" value="N-acetylmuramoyl-L-alanine amidase-like"/>
    <property type="match status" value="1"/>
</dbReference>
<dbReference type="InterPro" id="IPR036505">
    <property type="entry name" value="Amidase/PGRP_sf"/>
</dbReference>
<keyword evidence="3" id="KW-0399">Innate immunity</keyword>
<dbReference type="PANTHER" id="PTHR11022:SF41">
    <property type="entry name" value="PEPTIDOGLYCAN-RECOGNITION PROTEIN LC-RELATED"/>
    <property type="match status" value="1"/>
</dbReference>
<dbReference type="CDD" id="cd06583">
    <property type="entry name" value="PGRP"/>
    <property type="match status" value="1"/>
</dbReference>
<feature type="region of interest" description="Disordered" evidence="6">
    <location>
        <begin position="110"/>
        <end position="134"/>
    </location>
</feature>
<feature type="compositionally biased region" description="Basic and acidic residues" evidence="6">
    <location>
        <begin position="118"/>
        <end position="134"/>
    </location>
</feature>
<dbReference type="SMART" id="SM00701">
    <property type="entry name" value="PGRP"/>
    <property type="match status" value="1"/>
</dbReference>
<keyword evidence="7" id="KW-0472">Membrane</keyword>
<evidence type="ECO:0000256" key="4">
    <source>
        <dbReference type="ARBA" id="ARBA00022859"/>
    </source>
</evidence>
<evidence type="ECO:0000256" key="6">
    <source>
        <dbReference type="SAM" id="MobiDB-lite"/>
    </source>
</evidence>
<name>A0ABD0TRM0_LOXSC</name>
<keyword evidence="7" id="KW-0812">Transmembrane</keyword>
<dbReference type="InterPro" id="IPR006619">
    <property type="entry name" value="PGRP_domain_met/bac"/>
</dbReference>
<dbReference type="FunFam" id="3.40.80.10:FF:000001">
    <property type="entry name" value="Peptidoglycan recognition protein 1"/>
    <property type="match status" value="1"/>
</dbReference>
<keyword evidence="7" id="KW-1133">Transmembrane helix</keyword>
<evidence type="ECO:0000256" key="2">
    <source>
        <dbReference type="ARBA" id="ARBA00011245"/>
    </source>
</evidence>
<feature type="transmembrane region" description="Helical" evidence="7">
    <location>
        <begin position="150"/>
        <end position="170"/>
    </location>
</feature>
<dbReference type="InterPro" id="IPR015510">
    <property type="entry name" value="PGRP"/>
</dbReference>
<reference evidence="10 11" key="1">
    <citation type="submission" date="2024-06" db="EMBL/GenBank/DDBJ databases">
        <title>A chromosome-level genome assembly of beet webworm, Loxostege sticticalis.</title>
        <authorList>
            <person name="Zhang Y."/>
        </authorList>
    </citation>
    <scope>NUCLEOTIDE SEQUENCE [LARGE SCALE GENOMIC DNA]</scope>
    <source>
        <strain evidence="10">AQ028</strain>
        <tissue evidence="10">Male pupae</tissue>
    </source>
</reference>
<organism evidence="10 11">
    <name type="scientific">Loxostege sticticalis</name>
    <name type="common">Beet webworm moth</name>
    <dbReference type="NCBI Taxonomy" id="481309"/>
    <lineage>
        <taxon>Eukaryota</taxon>
        <taxon>Metazoa</taxon>
        <taxon>Ecdysozoa</taxon>
        <taxon>Arthropoda</taxon>
        <taxon>Hexapoda</taxon>
        <taxon>Insecta</taxon>
        <taxon>Pterygota</taxon>
        <taxon>Neoptera</taxon>
        <taxon>Endopterygota</taxon>
        <taxon>Lepidoptera</taxon>
        <taxon>Glossata</taxon>
        <taxon>Ditrysia</taxon>
        <taxon>Pyraloidea</taxon>
        <taxon>Crambidae</taxon>
        <taxon>Pyraustinae</taxon>
        <taxon>Loxostege</taxon>
    </lineage>
</organism>
<evidence type="ECO:0000313" key="10">
    <source>
        <dbReference type="EMBL" id="KAL0851998.1"/>
    </source>
</evidence>
<evidence type="ECO:0000256" key="7">
    <source>
        <dbReference type="SAM" id="Phobius"/>
    </source>
</evidence>
<sequence length="379" mass="42718">MALKQDLQNEDNKFSSLGIKVGGDLGELQIIEASDSECSDDERTVIEKQKPRVIDTISTIPSSIIQNAPAPILSNVAVHNSENVQFGNNTYFHGPVTIKQIIKKKGIDNASYTSTDNENEHIAPDPPNRENPKHVDPTPMVILVPPWLKLTLSITIVLIIGIVCVLVLYMQSRTQDETPTNHDPNQTKETTTDPLLISPNHLRIVSRTDWLAQPVESELDKIRQPVPWVVITHTATEGCYYQSECVLRVRLIQMFHIESKKWDDIGYNFLVAGDGSAYFGRGWEYIGAHTLGYNRYSIGIAFIGTFNTETPPKKQIEACQKLIKLGVQLGKIAKDYKLFAHRQLTSTLSPGDKLYEIIKEWPHFVKEDTNIEEIVPKDY</sequence>
<evidence type="ECO:0000313" key="11">
    <source>
        <dbReference type="Proteomes" id="UP001549921"/>
    </source>
</evidence>